<dbReference type="Gene3D" id="1.10.101.10">
    <property type="entry name" value="PGBD-like superfamily/PGBD"/>
    <property type="match status" value="2"/>
</dbReference>
<feature type="signal peptide" evidence="2">
    <location>
        <begin position="1"/>
        <end position="27"/>
    </location>
</feature>
<feature type="domain" description="SCP" evidence="3">
    <location>
        <begin position="245"/>
        <end position="359"/>
    </location>
</feature>
<evidence type="ECO:0000259" key="4">
    <source>
        <dbReference type="Pfam" id="PF01471"/>
    </source>
</evidence>
<dbReference type="InterPro" id="IPR035940">
    <property type="entry name" value="CAP_sf"/>
</dbReference>
<dbReference type="SUPFAM" id="SSF47090">
    <property type="entry name" value="PGBD-like"/>
    <property type="match status" value="2"/>
</dbReference>
<dbReference type="RefSeq" id="WP_055743006.1">
    <property type="nucleotide sequence ID" value="NZ_LJJB01000007.1"/>
</dbReference>
<dbReference type="CDD" id="cd05379">
    <property type="entry name" value="CAP_bacterial"/>
    <property type="match status" value="1"/>
</dbReference>
<keyword evidence="6" id="KW-1185">Reference proteome</keyword>
<evidence type="ECO:0000259" key="3">
    <source>
        <dbReference type="Pfam" id="PF00188"/>
    </source>
</evidence>
<evidence type="ECO:0000313" key="6">
    <source>
        <dbReference type="Proteomes" id="UP000051063"/>
    </source>
</evidence>
<accession>A0ABR5NAY9</accession>
<dbReference type="Pfam" id="PF00188">
    <property type="entry name" value="CAP"/>
    <property type="match status" value="1"/>
</dbReference>
<feature type="domain" description="Peptidoglycan binding-like" evidence="4">
    <location>
        <begin position="40"/>
        <end position="94"/>
    </location>
</feature>
<feature type="chain" id="PRO_5045917069" description="Serine protease" evidence="2">
    <location>
        <begin position="28"/>
        <end position="362"/>
    </location>
</feature>
<feature type="region of interest" description="Disordered" evidence="1">
    <location>
        <begin position="100"/>
        <end position="128"/>
    </location>
</feature>
<name>A0ABR5NAY9_BRECH</name>
<evidence type="ECO:0008006" key="7">
    <source>
        <dbReference type="Google" id="ProtNLM"/>
    </source>
</evidence>
<dbReference type="Pfam" id="PF01471">
    <property type="entry name" value="PG_binding_1"/>
    <property type="match status" value="2"/>
</dbReference>
<dbReference type="InterPro" id="IPR014044">
    <property type="entry name" value="CAP_dom"/>
</dbReference>
<reference evidence="5 6" key="1">
    <citation type="submission" date="2015-09" db="EMBL/GenBank/DDBJ databases">
        <title>Genome sequencing project for genomic taxonomy and phylogenomics of Bacillus-like bacteria.</title>
        <authorList>
            <person name="Liu B."/>
            <person name="Wang J."/>
            <person name="Zhu Y."/>
            <person name="Liu G."/>
            <person name="Chen Q."/>
            <person name="Chen Z."/>
            <person name="Lan J."/>
            <person name="Che J."/>
            <person name="Ge C."/>
            <person name="Shi H."/>
            <person name="Pan Z."/>
            <person name="Liu X."/>
        </authorList>
    </citation>
    <scope>NUCLEOTIDE SEQUENCE [LARGE SCALE GENOMIC DNA]</scope>
    <source>
        <strain evidence="5 6">DSM 8552</strain>
    </source>
</reference>
<feature type="region of interest" description="Disordered" evidence="1">
    <location>
        <begin position="193"/>
        <end position="235"/>
    </location>
</feature>
<proteinExistence type="predicted"/>
<dbReference type="Gene3D" id="3.40.33.10">
    <property type="entry name" value="CAP"/>
    <property type="match status" value="1"/>
</dbReference>
<dbReference type="InterPro" id="IPR036365">
    <property type="entry name" value="PGBD-like_sf"/>
</dbReference>
<protein>
    <recommendedName>
        <fullName evidence="7">Serine protease</fullName>
    </recommendedName>
</protein>
<dbReference type="InterPro" id="IPR036366">
    <property type="entry name" value="PGBDSf"/>
</dbReference>
<evidence type="ECO:0000256" key="1">
    <source>
        <dbReference type="SAM" id="MobiDB-lite"/>
    </source>
</evidence>
<dbReference type="PANTHER" id="PTHR31157">
    <property type="entry name" value="SCP DOMAIN-CONTAINING PROTEIN"/>
    <property type="match status" value="1"/>
</dbReference>
<dbReference type="PANTHER" id="PTHR31157:SF1">
    <property type="entry name" value="SCP DOMAIN-CONTAINING PROTEIN"/>
    <property type="match status" value="1"/>
</dbReference>
<dbReference type="SUPFAM" id="SSF55797">
    <property type="entry name" value="PR-1-like"/>
    <property type="match status" value="1"/>
</dbReference>
<feature type="domain" description="Peptidoglycan binding-like" evidence="4">
    <location>
        <begin position="135"/>
        <end position="189"/>
    </location>
</feature>
<dbReference type="EMBL" id="LJJB01000007">
    <property type="protein sequence ID" value="KQL48715.1"/>
    <property type="molecule type" value="Genomic_DNA"/>
</dbReference>
<dbReference type="Proteomes" id="UP000051063">
    <property type="component" value="Unassembled WGS sequence"/>
</dbReference>
<gene>
    <name evidence="5" type="ORF">AN963_02635</name>
</gene>
<evidence type="ECO:0000313" key="5">
    <source>
        <dbReference type="EMBL" id="KQL48715.1"/>
    </source>
</evidence>
<organism evidence="5 6">
    <name type="scientific">Brevibacillus choshinensis</name>
    <dbReference type="NCBI Taxonomy" id="54911"/>
    <lineage>
        <taxon>Bacteria</taxon>
        <taxon>Bacillati</taxon>
        <taxon>Bacillota</taxon>
        <taxon>Bacilli</taxon>
        <taxon>Bacillales</taxon>
        <taxon>Paenibacillaceae</taxon>
        <taxon>Brevibacillus</taxon>
    </lineage>
</organism>
<feature type="compositionally biased region" description="Low complexity" evidence="1">
    <location>
        <begin position="206"/>
        <end position="222"/>
    </location>
</feature>
<evidence type="ECO:0000256" key="2">
    <source>
        <dbReference type="SAM" id="SignalP"/>
    </source>
</evidence>
<comment type="caution">
    <text evidence="5">The sequence shown here is derived from an EMBL/GenBank/DDBJ whole genome shotgun (WGS) entry which is preliminary data.</text>
</comment>
<sequence>MNRNIPRIAAILSLSVSLSIIGQPAFAKTTFTPLKTGMRSAKVQEVEKMLAALHFDTKLKVDKYYNTYTASNVKKFQKKYKLKQTGVVDSKTYASIKQQYDKLKNQTPKPNPSTKPAPDNKPVEQSTTLKLGSAGDKVSELQKMLVALGYPAKVTGQYDESTRYAVMLFQSRNKATLTGEADSKTYQAIKTKYEQQPSQPQPGTPTQPSTPSQPSNPSQPSTPQKPDPQVPLPSDLTADEKEMIQLLNKERVDNGLSPLQVDMKLENVARVKAQDLVKNNYFNHNSPTYGTPFQMMKSFGINYRSAAENLAQNWTVVAGHKMLMDSSGHRANILNPSYEYVAIAIVDGGPYGKTFVQMFVEY</sequence>
<keyword evidence="2" id="KW-0732">Signal</keyword>
<dbReference type="InterPro" id="IPR002477">
    <property type="entry name" value="Peptidoglycan-bd-like"/>
</dbReference>